<evidence type="ECO:0000313" key="3">
    <source>
        <dbReference type="Proteomes" id="UP000799118"/>
    </source>
</evidence>
<evidence type="ECO:0000313" key="2">
    <source>
        <dbReference type="EMBL" id="KAE9386964.1"/>
    </source>
</evidence>
<evidence type="ECO:0000256" key="1">
    <source>
        <dbReference type="SAM" id="MobiDB-lite"/>
    </source>
</evidence>
<accession>A0A6A4GP55</accession>
<feature type="region of interest" description="Disordered" evidence="1">
    <location>
        <begin position="280"/>
        <end position="324"/>
    </location>
</feature>
<keyword evidence="3" id="KW-1185">Reference proteome</keyword>
<protein>
    <submittedName>
        <fullName evidence="2">Uncharacterized protein</fullName>
    </submittedName>
</protein>
<reference evidence="2" key="1">
    <citation type="journal article" date="2019" name="Environ. Microbiol.">
        <title>Fungal ecological strategies reflected in gene transcription - a case study of two litter decomposers.</title>
        <authorList>
            <person name="Barbi F."/>
            <person name="Kohler A."/>
            <person name="Barry K."/>
            <person name="Baskaran P."/>
            <person name="Daum C."/>
            <person name="Fauchery L."/>
            <person name="Ihrmark K."/>
            <person name="Kuo A."/>
            <person name="LaButti K."/>
            <person name="Lipzen A."/>
            <person name="Morin E."/>
            <person name="Grigoriev I.V."/>
            <person name="Henrissat B."/>
            <person name="Lindahl B."/>
            <person name="Martin F."/>
        </authorList>
    </citation>
    <scope>NUCLEOTIDE SEQUENCE</scope>
    <source>
        <strain evidence="2">JB14</strain>
    </source>
</reference>
<organism evidence="2 3">
    <name type="scientific">Gymnopus androsaceus JB14</name>
    <dbReference type="NCBI Taxonomy" id="1447944"/>
    <lineage>
        <taxon>Eukaryota</taxon>
        <taxon>Fungi</taxon>
        <taxon>Dikarya</taxon>
        <taxon>Basidiomycota</taxon>
        <taxon>Agaricomycotina</taxon>
        <taxon>Agaricomycetes</taxon>
        <taxon>Agaricomycetidae</taxon>
        <taxon>Agaricales</taxon>
        <taxon>Marasmiineae</taxon>
        <taxon>Omphalotaceae</taxon>
        <taxon>Gymnopus</taxon>
    </lineage>
</organism>
<feature type="compositionally biased region" description="Basic and acidic residues" evidence="1">
    <location>
        <begin position="298"/>
        <end position="307"/>
    </location>
</feature>
<sequence length="324" mass="36506">MKLRCSEAGGMSSGRWQCLVQSLEHLSHVAEYLEHESEHWLHAIDGNELVSSIPHLLKKLFKHRQAQKLPDLLINNAQLEHLQDVNDSNAFEVEHLLSKLIIADKAILGFREAFSNVEEHVVEMETLFEERNHQIAELKAEKESIIDGLVQTFQVNVSLRSSLDKAYRDMGDLAMSALLAHHADLETPLASHHAQCYPDTPELEALLESVSRPLESNLLFFHEILRARGVLKQLYPFNWHMICRPFPPSTTTDSPVPVHGHIAPPLSPALSSLSTNDSLPDLIPLSDSSSSSVSSKQSSEEMEKGMEEDWSIVDNKRPKFEHLL</sequence>
<feature type="compositionally biased region" description="Basic and acidic residues" evidence="1">
    <location>
        <begin position="314"/>
        <end position="324"/>
    </location>
</feature>
<dbReference type="Proteomes" id="UP000799118">
    <property type="component" value="Unassembled WGS sequence"/>
</dbReference>
<proteinExistence type="predicted"/>
<dbReference type="EMBL" id="ML769834">
    <property type="protein sequence ID" value="KAE9386964.1"/>
    <property type="molecule type" value="Genomic_DNA"/>
</dbReference>
<feature type="compositionally biased region" description="Low complexity" evidence="1">
    <location>
        <begin position="286"/>
        <end position="297"/>
    </location>
</feature>
<dbReference type="AlphaFoldDB" id="A0A6A4GP55"/>
<name>A0A6A4GP55_9AGAR</name>
<gene>
    <name evidence="2" type="ORF">BT96DRAFT_1005577</name>
</gene>